<keyword evidence="13" id="KW-1185">Reference proteome</keyword>
<accession>A0A1G8LVS7</accession>
<dbReference type="Proteomes" id="UP000199636">
    <property type="component" value="Unassembled WGS sequence"/>
</dbReference>
<dbReference type="AlphaFoldDB" id="A0A1G8LVS7"/>
<dbReference type="STRING" id="428992.SAMN05216272_112119"/>
<evidence type="ECO:0000256" key="8">
    <source>
        <dbReference type="ARBA" id="ARBA00023008"/>
    </source>
</evidence>
<dbReference type="PIRSF" id="PIRSF005413">
    <property type="entry name" value="COX11"/>
    <property type="match status" value="1"/>
</dbReference>
<protein>
    <recommendedName>
        <fullName evidence="4">Cytochrome c oxidase assembly protein CtaG</fullName>
    </recommendedName>
</protein>
<evidence type="ECO:0000256" key="7">
    <source>
        <dbReference type="ARBA" id="ARBA00022989"/>
    </source>
</evidence>
<evidence type="ECO:0000256" key="6">
    <source>
        <dbReference type="ARBA" id="ARBA00022968"/>
    </source>
</evidence>
<keyword evidence="9 11" id="KW-0472">Membrane</keyword>
<feature type="transmembrane region" description="Helical" evidence="11">
    <location>
        <begin position="32"/>
        <end position="54"/>
    </location>
</feature>
<dbReference type="NCBIfam" id="NF003465">
    <property type="entry name" value="PRK05089.1"/>
    <property type="match status" value="1"/>
</dbReference>
<evidence type="ECO:0000256" key="10">
    <source>
        <dbReference type="SAM" id="MobiDB-lite"/>
    </source>
</evidence>
<dbReference type="GO" id="GO:0005507">
    <property type="term" value="F:copper ion binding"/>
    <property type="evidence" value="ECO:0007669"/>
    <property type="project" value="InterPro"/>
</dbReference>
<evidence type="ECO:0000256" key="2">
    <source>
        <dbReference type="ARBA" id="ARBA00004382"/>
    </source>
</evidence>
<comment type="subcellular location">
    <subcellularLocation>
        <location evidence="2">Cell inner membrane</location>
        <topology evidence="2">Single-pass type II membrane protein</topology>
        <orientation evidence="2">Periplasmic side</orientation>
    </subcellularLocation>
</comment>
<evidence type="ECO:0000256" key="11">
    <source>
        <dbReference type="SAM" id="Phobius"/>
    </source>
</evidence>
<dbReference type="PANTHER" id="PTHR21320:SF3">
    <property type="entry name" value="CYTOCHROME C OXIDASE ASSEMBLY PROTEIN COX11, MITOCHONDRIAL-RELATED"/>
    <property type="match status" value="1"/>
</dbReference>
<keyword evidence="7 11" id="KW-1133">Transmembrane helix</keyword>
<evidence type="ECO:0000313" key="12">
    <source>
        <dbReference type="EMBL" id="SDI59852.1"/>
    </source>
</evidence>
<dbReference type="Pfam" id="PF04442">
    <property type="entry name" value="CtaG_Cox11"/>
    <property type="match status" value="1"/>
</dbReference>
<organism evidence="12 13">
    <name type="scientific">Pseudomonas panipatensis</name>
    <dbReference type="NCBI Taxonomy" id="428992"/>
    <lineage>
        <taxon>Bacteria</taxon>
        <taxon>Pseudomonadati</taxon>
        <taxon>Pseudomonadota</taxon>
        <taxon>Gammaproteobacteria</taxon>
        <taxon>Pseudomonadales</taxon>
        <taxon>Pseudomonadaceae</taxon>
        <taxon>Pseudomonas</taxon>
    </lineage>
</organism>
<dbReference type="SUPFAM" id="SSF110111">
    <property type="entry name" value="Ctag/Cox11"/>
    <property type="match status" value="1"/>
</dbReference>
<evidence type="ECO:0000313" key="13">
    <source>
        <dbReference type="Proteomes" id="UP000199636"/>
    </source>
</evidence>
<dbReference type="PANTHER" id="PTHR21320">
    <property type="entry name" value="CYTOCHROME C OXIDASE ASSEMBLY PROTEIN COX11-RELATED"/>
    <property type="match status" value="1"/>
</dbReference>
<dbReference type="InterPro" id="IPR023471">
    <property type="entry name" value="CtaG/Cox11_dom_sf"/>
</dbReference>
<name>A0A1G8LVS7_9PSED</name>
<dbReference type="Gene3D" id="2.60.370.10">
    <property type="entry name" value="Ctag/Cox11"/>
    <property type="match status" value="1"/>
</dbReference>
<dbReference type="InterPro" id="IPR007533">
    <property type="entry name" value="Cyt_c_oxidase_assmbl_CtaG"/>
</dbReference>
<keyword evidence="6" id="KW-0735">Signal-anchor</keyword>
<keyword evidence="5 11" id="KW-0812">Transmembrane</keyword>
<comment type="function">
    <text evidence="1">Exerts its effect at some terminal stage of cytochrome c oxidase synthesis, probably by being involved in the insertion of the copper B into subunit I.</text>
</comment>
<evidence type="ECO:0000256" key="5">
    <source>
        <dbReference type="ARBA" id="ARBA00022692"/>
    </source>
</evidence>
<evidence type="ECO:0000256" key="9">
    <source>
        <dbReference type="ARBA" id="ARBA00023136"/>
    </source>
</evidence>
<gene>
    <name evidence="12" type="ORF">SAMN05216272_112119</name>
</gene>
<evidence type="ECO:0000256" key="1">
    <source>
        <dbReference type="ARBA" id="ARBA00004007"/>
    </source>
</evidence>
<feature type="region of interest" description="Disordered" evidence="10">
    <location>
        <begin position="1"/>
        <end position="26"/>
    </location>
</feature>
<evidence type="ECO:0000256" key="3">
    <source>
        <dbReference type="ARBA" id="ARBA00009620"/>
    </source>
</evidence>
<dbReference type="GO" id="GO:0005886">
    <property type="term" value="C:plasma membrane"/>
    <property type="evidence" value="ECO:0007669"/>
    <property type="project" value="UniProtKB-SubCell"/>
</dbReference>
<keyword evidence="8" id="KW-0186">Copper</keyword>
<sequence>MIFSGTPSMPPRGGPGKKRQRMGDGSVDTRKLVTRLLVVVVAMFVFGFALVPIYNVMCKTLGINGKTSGSAYQGSAQVVDESRQVKIDFVANNNIDMVWEFHPKAELLTVHPGAVNEMLFVAQNPSDHVMTAQAIPSIAPSEAAKYFHKTECFCFTQQVLKPGERIEMPVRFIVDRDLPKDIHRVTLAYTLFDITARKPPVASSGQ</sequence>
<evidence type="ECO:0000256" key="4">
    <source>
        <dbReference type="ARBA" id="ARBA00015384"/>
    </source>
</evidence>
<proteinExistence type="inferred from homology"/>
<dbReference type="EMBL" id="FNDS01000012">
    <property type="protein sequence ID" value="SDI59852.1"/>
    <property type="molecule type" value="Genomic_DNA"/>
</dbReference>
<comment type="similarity">
    <text evidence="3">Belongs to the COX11/CtaG family.</text>
</comment>
<reference evidence="13" key="1">
    <citation type="submission" date="2016-10" db="EMBL/GenBank/DDBJ databases">
        <authorList>
            <person name="Varghese N."/>
            <person name="Submissions S."/>
        </authorList>
    </citation>
    <scope>NUCLEOTIDE SEQUENCE [LARGE SCALE GENOMIC DNA]</scope>
    <source>
        <strain evidence="13">CCM 7469</strain>
    </source>
</reference>